<evidence type="ECO:0000256" key="2">
    <source>
        <dbReference type="ARBA" id="ARBA00022448"/>
    </source>
</evidence>
<dbReference type="CDD" id="cd03257">
    <property type="entry name" value="ABC_NikE_OppD_transporters"/>
    <property type="match status" value="1"/>
</dbReference>
<accession>A0ABU9K1L2</accession>
<dbReference type="InterPro" id="IPR013563">
    <property type="entry name" value="Oligopep_ABC_C"/>
</dbReference>
<dbReference type="NCBIfam" id="NF008453">
    <property type="entry name" value="PRK11308.1"/>
    <property type="match status" value="1"/>
</dbReference>
<dbReference type="InterPro" id="IPR003593">
    <property type="entry name" value="AAA+_ATPase"/>
</dbReference>
<dbReference type="Pfam" id="PF08352">
    <property type="entry name" value="oligo_HPY"/>
    <property type="match status" value="1"/>
</dbReference>
<evidence type="ECO:0000313" key="7">
    <source>
        <dbReference type="Proteomes" id="UP001459714"/>
    </source>
</evidence>
<dbReference type="SMART" id="SM00382">
    <property type="entry name" value="AAA"/>
    <property type="match status" value="1"/>
</dbReference>
<dbReference type="PANTHER" id="PTHR43776:SF7">
    <property type="entry name" value="D,D-DIPEPTIDE TRANSPORT ATP-BINDING PROTEIN DDPF-RELATED"/>
    <property type="match status" value="1"/>
</dbReference>
<dbReference type="Pfam" id="PF00005">
    <property type="entry name" value="ABC_tran"/>
    <property type="match status" value="1"/>
</dbReference>
<organism evidence="6 7">
    <name type="scientific">Caldifermentibacillus hisashii</name>
    <dbReference type="NCBI Taxonomy" id="996558"/>
    <lineage>
        <taxon>Bacteria</taxon>
        <taxon>Bacillati</taxon>
        <taxon>Bacillota</taxon>
        <taxon>Bacilli</taxon>
        <taxon>Bacillales</taxon>
        <taxon>Bacillaceae</taxon>
        <taxon>Caldifermentibacillus</taxon>
    </lineage>
</organism>
<dbReference type="InterPro" id="IPR050319">
    <property type="entry name" value="ABC_transp_ATP-bind"/>
</dbReference>
<sequence length="334" mass="37459">MSEPLLEIRDLNMHFPMKQGILQKTKNYIKAVNGVSFTLNKGETLGIVGESGCGKSTLARTIVGLLKPTSGDILFEGKSILQYNRKELHQLRRDIQMVYQDPYTSLNPRMKAGDIIAAPLKAYNQTNNLKNRVLELLELVGLKTEDYNKLPHQFSGGQRQRIGIARALALNPKLIVLDEPVSALDVSVQAQVINLLEDLQEELGLTYLFIAHDLSVIRHISDKVGVMYLGKMMEMSDSESLYKNPRHPYTNALLSAVPMPYPTKGKKRERIVLKGELPSPSNPPNGCVFHTRCPFATDFCKGNVPALDVVEENSSGQYVACFYPRENKQMEFPR</sequence>
<dbReference type="InterPro" id="IPR003439">
    <property type="entry name" value="ABC_transporter-like_ATP-bd"/>
</dbReference>
<dbReference type="PANTHER" id="PTHR43776">
    <property type="entry name" value="TRANSPORT ATP-BINDING PROTEIN"/>
    <property type="match status" value="1"/>
</dbReference>
<comment type="caution">
    <text evidence="6">The sequence shown here is derived from an EMBL/GenBank/DDBJ whole genome shotgun (WGS) entry which is preliminary data.</text>
</comment>
<dbReference type="InterPro" id="IPR027417">
    <property type="entry name" value="P-loop_NTPase"/>
</dbReference>
<comment type="similarity">
    <text evidence="1">Belongs to the ABC transporter superfamily.</text>
</comment>
<gene>
    <name evidence="6" type="ORF">NST17_17520</name>
</gene>
<evidence type="ECO:0000256" key="4">
    <source>
        <dbReference type="ARBA" id="ARBA00022840"/>
    </source>
</evidence>
<reference evidence="6 7" key="1">
    <citation type="submission" date="2024-03" db="EMBL/GenBank/DDBJ databases">
        <title>Bacilli Hybrid Assemblies.</title>
        <authorList>
            <person name="Kovac J."/>
        </authorList>
    </citation>
    <scope>NUCLEOTIDE SEQUENCE [LARGE SCALE GENOMIC DNA]</scope>
    <source>
        <strain evidence="6 7">FSL M8-0022</strain>
    </source>
</reference>
<feature type="domain" description="ABC transporter" evidence="5">
    <location>
        <begin position="8"/>
        <end position="254"/>
    </location>
</feature>
<dbReference type="SUPFAM" id="SSF52540">
    <property type="entry name" value="P-loop containing nucleoside triphosphate hydrolases"/>
    <property type="match status" value="1"/>
</dbReference>
<dbReference type="PROSITE" id="PS50893">
    <property type="entry name" value="ABC_TRANSPORTER_2"/>
    <property type="match status" value="1"/>
</dbReference>
<evidence type="ECO:0000259" key="5">
    <source>
        <dbReference type="PROSITE" id="PS50893"/>
    </source>
</evidence>
<dbReference type="GO" id="GO:0005524">
    <property type="term" value="F:ATP binding"/>
    <property type="evidence" value="ECO:0007669"/>
    <property type="project" value="UniProtKB-KW"/>
</dbReference>
<proteinExistence type="inferred from homology"/>
<evidence type="ECO:0000313" key="6">
    <source>
        <dbReference type="EMBL" id="MEL3958958.1"/>
    </source>
</evidence>
<dbReference type="NCBIfam" id="TIGR01727">
    <property type="entry name" value="oligo_HPY"/>
    <property type="match status" value="1"/>
</dbReference>
<dbReference type="PROSITE" id="PS00211">
    <property type="entry name" value="ABC_TRANSPORTER_1"/>
    <property type="match status" value="1"/>
</dbReference>
<keyword evidence="2" id="KW-0813">Transport</keyword>
<dbReference type="Proteomes" id="UP001459714">
    <property type="component" value="Unassembled WGS sequence"/>
</dbReference>
<dbReference type="InterPro" id="IPR017871">
    <property type="entry name" value="ABC_transporter-like_CS"/>
</dbReference>
<keyword evidence="3" id="KW-0547">Nucleotide-binding</keyword>
<evidence type="ECO:0000256" key="3">
    <source>
        <dbReference type="ARBA" id="ARBA00022741"/>
    </source>
</evidence>
<keyword evidence="7" id="KW-1185">Reference proteome</keyword>
<dbReference type="Gene3D" id="3.40.50.300">
    <property type="entry name" value="P-loop containing nucleotide triphosphate hydrolases"/>
    <property type="match status" value="1"/>
</dbReference>
<keyword evidence="4 6" id="KW-0067">ATP-binding</keyword>
<protein>
    <submittedName>
        <fullName evidence="6">Dipeptide ABC transporter ATP-binding protein</fullName>
    </submittedName>
</protein>
<evidence type="ECO:0000256" key="1">
    <source>
        <dbReference type="ARBA" id="ARBA00005417"/>
    </source>
</evidence>
<dbReference type="EMBL" id="JBBYAK010000001">
    <property type="protein sequence ID" value="MEL3958958.1"/>
    <property type="molecule type" value="Genomic_DNA"/>
</dbReference>
<dbReference type="RefSeq" id="WP_095141585.1">
    <property type="nucleotide sequence ID" value="NZ_CP159977.1"/>
</dbReference>
<name>A0ABU9K1L2_9BACI</name>